<gene>
    <name evidence="1" type="ORF">UT11_C0038G0002</name>
</gene>
<name>A0A0G0LJT5_9BACT</name>
<organism evidence="1 2">
    <name type="scientific">Berkelbacteria bacterium GW2011_GWA2_38_9</name>
    <dbReference type="NCBI Taxonomy" id="1618334"/>
    <lineage>
        <taxon>Bacteria</taxon>
        <taxon>Candidatus Berkelbacteria</taxon>
    </lineage>
</organism>
<evidence type="ECO:0000313" key="1">
    <source>
        <dbReference type="EMBL" id="KKQ88210.1"/>
    </source>
</evidence>
<accession>A0A0G0LJT5</accession>
<evidence type="ECO:0000313" key="2">
    <source>
        <dbReference type="Proteomes" id="UP000033934"/>
    </source>
</evidence>
<dbReference type="AlphaFoldDB" id="A0A0G0LJT5"/>
<dbReference type="EMBL" id="LBVO01000038">
    <property type="protein sequence ID" value="KKQ88210.1"/>
    <property type="molecule type" value="Genomic_DNA"/>
</dbReference>
<dbReference type="Proteomes" id="UP000033934">
    <property type="component" value="Unassembled WGS sequence"/>
</dbReference>
<protein>
    <submittedName>
        <fullName evidence="1">Uncharacterized protein</fullName>
    </submittedName>
</protein>
<reference evidence="1 2" key="1">
    <citation type="journal article" date="2015" name="Nature">
        <title>rRNA introns, odd ribosomes, and small enigmatic genomes across a large radiation of phyla.</title>
        <authorList>
            <person name="Brown C.T."/>
            <person name="Hug L.A."/>
            <person name="Thomas B.C."/>
            <person name="Sharon I."/>
            <person name="Castelle C.J."/>
            <person name="Singh A."/>
            <person name="Wilkins M.J."/>
            <person name="Williams K.H."/>
            <person name="Banfield J.F."/>
        </authorList>
    </citation>
    <scope>NUCLEOTIDE SEQUENCE [LARGE SCALE GENOMIC DNA]</scope>
</reference>
<sequence>MPTTKTKKKVTAKPKTRTLKDKSKVVKKVVKKVEPTKVAKIVVEMKDLQKNVVPKKIDLSVIMR</sequence>
<comment type="caution">
    <text evidence="1">The sequence shown here is derived from an EMBL/GenBank/DDBJ whole genome shotgun (WGS) entry which is preliminary data.</text>
</comment>
<proteinExistence type="predicted"/>